<dbReference type="EMBL" id="JAVCWF010000001">
    <property type="protein sequence ID" value="MDQ7936350.1"/>
    <property type="molecule type" value="Genomic_DNA"/>
</dbReference>
<evidence type="ECO:0000313" key="3">
    <source>
        <dbReference type="EMBL" id="MDQ7936350.1"/>
    </source>
</evidence>
<dbReference type="RefSeq" id="WP_308702186.1">
    <property type="nucleotide sequence ID" value="NZ_AP027463.1"/>
</dbReference>
<accession>A0ABU1A7N1</accession>
<proteinExistence type="predicted"/>
<protein>
    <submittedName>
        <fullName evidence="3">WxL domain-containing protein</fullName>
    </submittedName>
</protein>
<sequence length="193" mass="20259">MKKSLGLAAVFGVAVLLALPVTGQAAAIDNNSGMTTAEVGLTQDPNGQIMLTQAPSFNFGSGVLTAEEMTLTPVTTDELTVANPSLNTGWRVEVSATPFVDDDTSFTLNSTDFTINGIVSPEDTKNPSVYPTNFSVDVNPKPQVVLQAEKNTGLGIWHDSYSEGNATLTVPGGNQPGSYSSTMTWTLSSLPEE</sequence>
<dbReference type="InterPro" id="IPR027994">
    <property type="entry name" value="WxL_dom"/>
</dbReference>
<dbReference type="Pfam" id="PF13731">
    <property type="entry name" value="WxL"/>
    <property type="match status" value="1"/>
</dbReference>
<organism evidence="3 4">
    <name type="scientific">Lactiplantibacillus brownii</name>
    <dbReference type="NCBI Taxonomy" id="3069269"/>
    <lineage>
        <taxon>Bacteria</taxon>
        <taxon>Bacillati</taxon>
        <taxon>Bacillota</taxon>
        <taxon>Bacilli</taxon>
        <taxon>Lactobacillales</taxon>
        <taxon>Lactobacillaceae</taxon>
        <taxon>Lactiplantibacillus</taxon>
    </lineage>
</organism>
<feature type="domain" description="WxL" evidence="2">
    <location>
        <begin position="45"/>
        <end position="191"/>
    </location>
</feature>
<evidence type="ECO:0000259" key="2">
    <source>
        <dbReference type="Pfam" id="PF13731"/>
    </source>
</evidence>
<evidence type="ECO:0000256" key="1">
    <source>
        <dbReference type="SAM" id="SignalP"/>
    </source>
</evidence>
<keyword evidence="4" id="KW-1185">Reference proteome</keyword>
<feature type="chain" id="PRO_5045881704" evidence="1">
    <location>
        <begin position="28"/>
        <end position="193"/>
    </location>
</feature>
<gene>
    <name evidence="3" type="ORF">RA086_01615</name>
</gene>
<name>A0ABU1A7N1_9LACO</name>
<keyword evidence="1" id="KW-0732">Signal</keyword>
<dbReference type="Proteomes" id="UP001227831">
    <property type="component" value="Unassembled WGS sequence"/>
</dbReference>
<feature type="signal peptide" evidence="1">
    <location>
        <begin position="1"/>
        <end position="27"/>
    </location>
</feature>
<comment type="caution">
    <text evidence="3">The sequence shown here is derived from an EMBL/GenBank/DDBJ whole genome shotgun (WGS) entry which is preliminary data.</text>
</comment>
<reference evidence="3 4" key="1">
    <citation type="journal article" date="2023" name="Int. J. Syst. Evol. Microbiol.">
        <title>Lactiplantibacillus brownii sp. nov., a novel psychrotolerant species isolated from sauerkraut.</title>
        <authorList>
            <person name="Heng Y.C."/>
            <person name="Silvaraju S."/>
            <person name="Lee J.K.Y."/>
            <person name="Kittelmann S."/>
        </authorList>
    </citation>
    <scope>NUCLEOTIDE SEQUENCE [LARGE SCALE GENOMIC DNA]</scope>
    <source>
        <strain evidence="3 4">WILCCON 0030</strain>
    </source>
</reference>
<evidence type="ECO:0000313" key="4">
    <source>
        <dbReference type="Proteomes" id="UP001227831"/>
    </source>
</evidence>